<proteinExistence type="predicted"/>
<dbReference type="Proteomes" id="UP001520654">
    <property type="component" value="Unassembled WGS sequence"/>
</dbReference>
<organism evidence="3 4">
    <name type="scientific">Streptomyces flavotricini</name>
    <dbReference type="NCBI Taxonomy" id="66888"/>
    <lineage>
        <taxon>Bacteria</taxon>
        <taxon>Bacillati</taxon>
        <taxon>Actinomycetota</taxon>
        <taxon>Actinomycetes</taxon>
        <taxon>Kitasatosporales</taxon>
        <taxon>Streptomycetaceae</taxon>
        <taxon>Streptomyces</taxon>
    </lineage>
</organism>
<evidence type="ECO:0000256" key="1">
    <source>
        <dbReference type="SAM" id="MobiDB-lite"/>
    </source>
</evidence>
<evidence type="ECO:0000313" key="4">
    <source>
        <dbReference type="Proteomes" id="UP001520654"/>
    </source>
</evidence>
<protein>
    <submittedName>
        <fullName evidence="3">STAS domain-containing protein</fullName>
    </submittedName>
</protein>
<dbReference type="PROSITE" id="PS50801">
    <property type="entry name" value="STAS"/>
    <property type="match status" value="1"/>
</dbReference>
<dbReference type="CDD" id="cd07043">
    <property type="entry name" value="STAS_anti-anti-sigma_factors"/>
    <property type="match status" value="1"/>
</dbReference>
<dbReference type="InterPro" id="IPR036513">
    <property type="entry name" value="STAS_dom_sf"/>
</dbReference>
<evidence type="ECO:0000259" key="2">
    <source>
        <dbReference type="PROSITE" id="PS50801"/>
    </source>
</evidence>
<dbReference type="EMBL" id="JAINUL010000001">
    <property type="protein sequence ID" value="MCC0093821.1"/>
    <property type="molecule type" value="Genomic_DNA"/>
</dbReference>
<dbReference type="Pfam" id="PF13466">
    <property type="entry name" value="STAS_2"/>
    <property type="match status" value="1"/>
</dbReference>
<dbReference type="Gene3D" id="3.30.750.24">
    <property type="entry name" value="STAS domain"/>
    <property type="match status" value="1"/>
</dbReference>
<evidence type="ECO:0000313" key="3">
    <source>
        <dbReference type="EMBL" id="MCC0093821.1"/>
    </source>
</evidence>
<dbReference type="PANTHER" id="PTHR35849:SF2">
    <property type="entry name" value="BLR2341 PROTEIN"/>
    <property type="match status" value="1"/>
</dbReference>
<dbReference type="InterPro" id="IPR002645">
    <property type="entry name" value="STAS_dom"/>
</dbReference>
<feature type="domain" description="STAS" evidence="2">
    <location>
        <begin position="7"/>
        <end position="85"/>
    </location>
</feature>
<dbReference type="SUPFAM" id="SSF52091">
    <property type="entry name" value="SpoIIaa-like"/>
    <property type="match status" value="1"/>
</dbReference>
<gene>
    <name evidence="3" type="ORF">K7B10_03250</name>
</gene>
<sequence>MEPDGTGGALVVLAGEIDQDCASELRDVLASALRAHPGRVVLDLAGVTFCDCACLNILLQARQEAGMRFGVRNISAQVSRLLRLTDTFASFPNGADPGSHPAEEGTGRT</sequence>
<accession>A0ABS8DY79</accession>
<dbReference type="PANTHER" id="PTHR35849">
    <property type="entry name" value="BLR2341 PROTEIN"/>
    <property type="match status" value="1"/>
</dbReference>
<feature type="region of interest" description="Disordered" evidence="1">
    <location>
        <begin position="89"/>
        <end position="109"/>
    </location>
</feature>
<name>A0ABS8DY79_9ACTN</name>
<dbReference type="InterPro" id="IPR052746">
    <property type="entry name" value="MlaB_ABC_Transporter"/>
</dbReference>
<reference evidence="3 4" key="1">
    <citation type="submission" date="2021-08" db="EMBL/GenBank/DDBJ databases">
        <title>Genomic Architecture of Streptomyces flavotricini NGL1 and Streptomyces erythrochromogenes HMS4 With Differential Plant Beneficial attributes and laccase production capabilities.</title>
        <authorList>
            <person name="Salwan R."/>
            <person name="Kaur R."/>
            <person name="Sharma V."/>
        </authorList>
    </citation>
    <scope>NUCLEOTIDE SEQUENCE [LARGE SCALE GENOMIC DNA]</scope>
    <source>
        <strain evidence="3 4">NGL1</strain>
    </source>
</reference>
<dbReference type="InterPro" id="IPR058548">
    <property type="entry name" value="MlaB-like_STAS"/>
</dbReference>
<comment type="caution">
    <text evidence="3">The sequence shown here is derived from an EMBL/GenBank/DDBJ whole genome shotgun (WGS) entry which is preliminary data.</text>
</comment>
<keyword evidence="4" id="KW-1185">Reference proteome</keyword>